<sequence length="433" mass="50207">MNINHLGIYKCLVGLVVLVTVISCKTSTNNGELIGARLERLKTNKAPYGMVLVPGGTFIMGQSDEDITHSQTSQTRQVTIAPFYIDDTEISNAEYRQFVYWVRDSILITDYLGDQSYFIQSQNSTSNTRYIDWDKVRRQSPWKTKDASVRQRLEAMYYQGEDRVFGKYELDPRLITYYYEWYDLETAIKFKNDKTKKRSDFIHREKVAVYPDTTVWMSDFYFAANEPLVKGYFSHPSFEEYPVVGVTWKQAQAFNAWRTQLYNNYAAKTRRQPRFDYQLPTEAEWEYAARGGRVGTQYPWGGPTARNAKGCLMANFKPGRGNYAEDGYAYTAPVYSYFPNDYGLYNMAGNVAEWTQSAYDESAYNYVHDMNPTYKYTAKDSDPETLKRKVIRGGSWKDVGFFLQNGTRQYEYQDTAKSYIGFRSVTRLGGTTF</sequence>
<keyword evidence="2" id="KW-0449">Lipoprotein</keyword>
<dbReference type="PANTHER" id="PTHR23150">
    <property type="entry name" value="SULFATASE MODIFYING FACTOR 1, 2"/>
    <property type="match status" value="1"/>
</dbReference>
<dbReference type="RefSeq" id="WP_039054027.1">
    <property type="nucleotide sequence ID" value="NZ_BAABGR010000015.1"/>
</dbReference>
<dbReference type="InterPro" id="IPR016187">
    <property type="entry name" value="CTDL_fold"/>
</dbReference>
<organism evidence="2 3">
    <name type="scientific">Sphingobacterium thermophilum</name>
    <dbReference type="NCBI Taxonomy" id="768534"/>
    <lineage>
        <taxon>Bacteria</taxon>
        <taxon>Pseudomonadati</taxon>
        <taxon>Bacteroidota</taxon>
        <taxon>Sphingobacteriia</taxon>
        <taxon>Sphingobacteriales</taxon>
        <taxon>Sphingobacteriaceae</taxon>
        <taxon>Sphingobacterium</taxon>
    </lineage>
</organism>
<dbReference type="PANTHER" id="PTHR23150:SF19">
    <property type="entry name" value="FORMYLGLYCINE-GENERATING ENZYME"/>
    <property type="match status" value="1"/>
</dbReference>
<keyword evidence="3" id="KW-1185">Reference proteome</keyword>
<evidence type="ECO:0000313" key="2">
    <source>
        <dbReference type="EMBL" id="GAA4515597.1"/>
    </source>
</evidence>
<reference evidence="3" key="1">
    <citation type="journal article" date="2019" name="Int. J. Syst. Evol. Microbiol.">
        <title>The Global Catalogue of Microorganisms (GCM) 10K type strain sequencing project: providing services to taxonomists for standard genome sequencing and annotation.</title>
        <authorList>
            <consortium name="The Broad Institute Genomics Platform"/>
            <consortium name="The Broad Institute Genome Sequencing Center for Infectious Disease"/>
            <person name="Wu L."/>
            <person name="Ma J."/>
        </authorList>
    </citation>
    <scope>NUCLEOTIDE SEQUENCE [LARGE SCALE GENOMIC DNA]</scope>
    <source>
        <strain evidence="3">JCM 17858</strain>
    </source>
</reference>
<dbReference type="InterPro" id="IPR042095">
    <property type="entry name" value="SUMF_sf"/>
</dbReference>
<evidence type="ECO:0000259" key="1">
    <source>
        <dbReference type="Pfam" id="PF03781"/>
    </source>
</evidence>
<dbReference type="SUPFAM" id="SSF56436">
    <property type="entry name" value="C-type lectin-like"/>
    <property type="match status" value="1"/>
</dbReference>
<gene>
    <name evidence="2" type="primary">gldK</name>
    <name evidence="2" type="ORF">GCM10023173_13600</name>
</gene>
<dbReference type="Proteomes" id="UP001500394">
    <property type="component" value="Unassembled WGS sequence"/>
</dbReference>
<accession>A0ABP8R1F4</accession>
<protein>
    <submittedName>
        <fullName evidence="2">Gliding motility lipoprotein GldK</fullName>
    </submittedName>
</protein>
<name>A0ABP8R1F4_9SPHI</name>
<feature type="domain" description="Sulfatase-modifying factor enzyme-like" evidence="1">
    <location>
        <begin position="49"/>
        <end position="425"/>
    </location>
</feature>
<evidence type="ECO:0000313" key="3">
    <source>
        <dbReference type="Proteomes" id="UP001500394"/>
    </source>
</evidence>
<comment type="caution">
    <text evidence="2">The sequence shown here is derived from an EMBL/GenBank/DDBJ whole genome shotgun (WGS) entry which is preliminary data.</text>
</comment>
<proteinExistence type="predicted"/>
<dbReference type="Gene3D" id="3.90.1580.10">
    <property type="entry name" value="paralog of FGE (formylglycine-generating enzyme)"/>
    <property type="match status" value="1"/>
</dbReference>
<dbReference type="Pfam" id="PF03781">
    <property type="entry name" value="FGE-sulfatase"/>
    <property type="match status" value="1"/>
</dbReference>
<dbReference type="InterPro" id="IPR051043">
    <property type="entry name" value="Sulfatase_Mod_Factor_Kinase"/>
</dbReference>
<dbReference type="EMBL" id="BAABGR010000015">
    <property type="protein sequence ID" value="GAA4515597.1"/>
    <property type="molecule type" value="Genomic_DNA"/>
</dbReference>
<dbReference type="InterPro" id="IPR005532">
    <property type="entry name" value="SUMF_dom"/>
</dbReference>